<dbReference type="OrthoDB" id="5388486at2759"/>
<feature type="compositionally biased region" description="Polar residues" evidence="1">
    <location>
        <begin position="246"/>
        <end position="263"/>
    </location>
</feature>
<dbReference type="Proteomes" id="UP000184304">
    <property type="component" value="Unassembled WGS sequence"/>
</dbReference>
<dbReference type="InterPro" id="IPR039970">
    <property type="entry name" value="TF_Grauzone"/>
</dbReference>
<dbReference type="AlphaFoldDB" id="A0A1L9MRT4"/>
<feature type="compositionally biased region" description="Basic residues" evidence="1">
    <location>
        <begin position="264"/>
        <end position="274"/>
    </location>
</feature>
<dbReference type="InterPro" id="IPR013087">
    <property type="entry name" value="Znf_C2H2_type"/>
</dbReference>
<dbReference type="PROSITE" id="PS00028">
    <property type="entry name" value="ZINC_FINGER_C2H2_1"/>
    <property type="match status" value="1"/>
</dbReference>
<dbReference type="PANTHER" id="PTHR23225">
    <property type="entry name" value="ZINC FINGER PROTEIN"/>
    <property type="match status" value="1"/>
</dbReference>
<protein>
    <recommendedName>
        <fullName evidence="2">C2H2-type domain-containing protein</fullName>
    </recommendedName>
</protein>
<evidence type="ECO:0000256" key="1">
    <source>
        <dbReference type="SAM" id="MobiDB-lite"/>
    </source>
</evidence>
<evidence type="ECO:0000313" key="3">
    <source>
        <dbReference type="EMBL" id="OJI79763.1"/>
    </source>
</evidence>
<dbReference type="PANTHER" id="PTHR23225:SF2">
    <property type="entry name" value="AT09679P-RELATED"/>
    <property type="match status" value="1"/>
</dbReference>
<feature type="domain" description="C2H2-type" evidence="2">
    <location>
        <begin position="428"/>
        <end position="448"/>
    </location>
</feature>
<accession>A0A1L9MRT4</accession>
<name>A0A1L9MRT4_ASPTC</name>
<organism evidence="3 4">
    <name type="scientific">Aspergillus tubingensis (strain CBS 134.48)</name>
    <dbReference type="NCBI Taxonomy" id="767770"/>
    <lineage>
        <taxon>Eukaryota</taxon>
        <taxon>Fungi</taxon>
        <taxon>Dikarya</taxon>
        <taxon>Ascomycota</taxon>
        <taxon>Pezizomycotina</taxon>
        <taxon>Eurotiomycetes</taxon>
        <taxon>Eurotiomycetidae</taxon>
        <taxon>Eurotiales</taxon>
        <taxon>Aspergillaceae</taxon>
        <taxon>Aspergillus</taxon>
        <taxon>Aspergillus subgen. Circumdati</taxon>
    </lineage>
</organism>
<keyword evidence="4" id="KW-1185">Reference proteome</keyword>
<sequence>MAQSVQSMRLNNGLDSTLLSVRSDPSPQHRSLYIMAHFQPFSDLPHTSSKDDLAQDYELFPCQYEPYSDPTTIQRPSSFQFHLSPVDVPMKNPYIAPSMSWSNEPVLPHSTDSLTAASSDFGSPWSNELVSSPETKDSLATGSPSWFSMGCYMSPPYTCDEVALPPLGFGSCSSPSALTDVDSLLAPSHVYPDPDPIVKLETDSEHVMGGTFCYNSPPQHDEFDTSCDIKSCQYAETTIQQEACSSSGNQFKAPKLSSTNTGRISKKRPRKTSTKARPTSAARASTKTSGKKDGTKTSRVFICSFSHYGCQSTFVSKNEWKRHVTSQHIQPGFYRCDVGRCSLDNLSKNKGQDANNSCASFNETHLVNDFNRKDLFTQHQRRMHAPWVGRNSKKPETEKERDDFELTLEAVRARCWHEQRKPPTQSTCGFCGQHFLEWNDRMEHVGRHYEKGDAQYEAEDTFLRQWAIEEDIIRQVDGQWKLVGLCEK</sequence>
<dbReference type="GO" id="GO:0003700">
    <property type="term" value="F:DNA-binding transcription factor activity"/>
    <property type="evidence" value="ECO:0007669"/>
    <property type="project" value="InterPro"/>
</dbReference>
<gene>
    <name evidence="3" type="ORF">ASPTUDRAFT_130652</name>
</gene>
<dbReference type="OMA" id="HVTSQHI"/>
<proteinExistence type="predicted"/>
<feature type="region of interest" description="Disordered" evidence="1">
    <location>
        <begin position="246"/>
        <end position="294"/>
    </location>
</feature>
<evidence type="ECO:0000259" key="2">
    <source>
        <dbReference type="PROSITE" id="PS00028"/>
    </source>
</evidence>
<evidence type="ECO:0000313" key="4">
    <source>
        <dbReference type="Proteomes" id="UP000184304"/>
    </source>
</evidence>
<dbReference type="EMBL" id="KV878208">
    <property type="protein sequence ID" value="OJI79763.1"/>
    <property type="molecule type" value="Genomic_DNA"/>
</dbReference>
<reference evidence="4" key="1">
    <citation type="journal article" date="2017" name="Genome Biol.">
        <title>Comparative genomics reveals high biological diversity and specific adaptations in the industrially and medically important fungal genus Aspergillus.</title>
        <authorList>
            <person name="de Vries R.P."/>
            <person name="Riley R."/>
            <person name="Wiebenga A."/>
            <person name="Aguilar-Osorio G."/>
            <person name="Amillis S."/>
            <person name="Uchima C.A."/>
            <person name="Anderluh G."/>
            <person name="Asadollahi M."/>
            <person name="Askin M."/>
            <person name="Barry K."/>
            <person name="Battaglia E."/>
            <person name="Bayram O."/>
            <person name="Benocci T."/>
            <person name="Braus-Stromeyer S.A."/>
            <person name="Caldana C."/>
            <person name="Canovas D."/>
            <person name="Cerqueira G.C."/>
            <person name="Chen F."/>
            <person name="Chen W."/>
            <person name="Choi C."/>
            <person name="Clum A."/>
            <person name="Dos Santos R.A."/>
            <person name="Damasio A.R."/>
            <person name="Diallinas G."/>
            <person name="Emri T."/>
            <person name="Fekete E."/>
            <person name="Flipphi M."/>
            <person name="Freyberg S."/>
            <person name="Gallo A."/>
            <person name="Gournas C."/>
            <person name="Habgood R."/>
            <person name="Hainaut M."/>
            <person name="Harispe M.L."/>
            <person name="Henrissat B."/>
            <person name="Hilden K.S."/>
            <person name="Hope R."/>
            <person name="Hossain A."/>
            <person name="Karabika E."/>
            <person name="Karaffa L."/>
            <person name="Karanyi Z."/>
            <person name="Krasevec N."/>
            <person name="Kuo A."/>
            <person name="Kusch H."/>
            <person name="LaButti K."/>
            <person name="Lagendijk E.L."/>
            <person name="Lapidus A."/>
            <person name="Levasseur A."/>
            <person name="Lindquist E."/>
            <person name="Lipzen A."/>
            <person name="Logrieco A.F."/>
            <person name="MacCabe A."/>
            <person name="Maekelae M.R."/>
            <person name="Malavazi I."/>
            <person name="Melin P."/>
            <person name="Meyer V."/>
            <person name="Mielnichuk N."/>
            <person name="Miskei M."/>
            <person name="Molnar A.P."/>
            <person name="Mule G."/>
            <person name="Ngan C.Y."/>
            <person name="Orejas M."/>
            <person name="Orosz E."/>
            <person name="Ouedraogo J.P."/>
            <person name="Overkamp K.M."/>
            <person name="Park H.-S."/>
            <person name="Perrone G."/>
            <person name="Piumi F."/>
            <person name="Punt P.J."/>
            <person name="Ram A.F."/>
            <person name="Ramon A."/>
            <person name="Rauscher S."/>
            <person name="Record E."/>
            <person name="Riano-Pachon D.M."/>
            <person name="Robert V."/>
            <person name="Roehrig J."/>
            <person name="Ruller R."/>
            <person name="Salamov A."/>
            <person name="Salih N.S."/>
            <person name="Samson R.A."/>
            <person name="Sandor E."/>
            <person name="Sanguinetti M."/>
            <person name="Schuetze T."/>
            <person name="Sepcic K."/>
            <person name="Shelest E."/>
            <person name="Sherlock G."/>
            <person name="Sophianopoulou V."/>
            <person name="Squina F.M."/>
            <person name="Sun H."/>
            <person name="Susca A."/>
            <person name="Todd R.B."/>
            <person name="Tsang A."/>
            <person name="Unkles S.E."/>
            <person name="van de Wiele N."/>
            <person name="van Rossen-Uffink D."/>
            <person name="Oliveira J.V."/>
            <person name="Vesth T.C."/>
            <person name="Visser J."/>
            <person name="Yu J.-H."/>
            <person name="Zhou M."/>
            <person name="Andersen M.R."/>
            <person name="Archer D.B."/>
            <person name="Baker S.E."/>
            <person name="Benoit I."/>
            <person name="Brakhage A.A."/>
            <person name="Braus G.H."/>
            <person name="Fischer R."/>
            <person name="Frisvad J.C."/>
            <person name="Goldman G.H."/>
            <person name="Houbraken J."/>
            <person name="Oakley B."/>
            <person name="Pocsi I."/>
            <person name="Scazzocchio C."/>
            <person name="Seiboth B."/>
            <person name="vanKuyk P.A."/>
            <person name="Wortman J."/>
            <person name="Dyer P.S."/>
            <person name="Grigoriev I.V."/>
        </authorList>
    </citation>
    <scope>NUCLEOTIDE SEQUENCE [LARGE SCALE GENOMIC DNA]</scope>
    <source>
        <strain evidence="4">CBS 134.48</strain>
    </source>
</reference>
<dbReference type="VEuPathDB" id="FungiDB:ASPTUDRAFT_130652"/>